<organism evidence="1 2">
    <name type="scientific">Pseudonocardia charpentierae</name>
    <dbReference type="NCBI Taxonomy" id="3075545"/>
    <lineage>
        <taxon>Bacteria</taxon>
        <taxon>Bacillati</taxon>
        <taxon>Actinomycetota</taxon>
        <taxon>Actinomycetes</taxon>
        <taxon>Pseudonocardiales</taxon>
        <taxon>Pseudonocardiaceae</taxon>
        <taxon>Pseudonocardia</taxon>
    </lineage>
</organism>
<evidence type="ECO:0000313" key="1">
    <source>
        <dbReference type="EMBL" id="MDT0353340.1"/>
    </source>
</evidence>
<keyword evidence="2" id="KW-1185">Reference proteome</keyword>
<accession>A0ABU2NHB9</accession>
<sequence>MGLVRAALIFGAGYVLGRPEGRAKAAALANRPEVAQLRQQAASTVAGRVASRCVV</sequence>
<comment type="caution">
    <text evidence="1">The sequence shown here is derived from an EMBL/GenBank/DDBJ whole genome shotgun (WGS) entry which is preliminary data.</text>
</comment>
<dbReference type="Proteomes" id="UP001183202">
    <property type="component" value="Unassembled WGS sequence"/>
</dbReference>
<proteinExistence type="predicted"/>
<evidence type="ECO:0000313" key="2">
    <source>
        <dbReference type="Proteomes" id="UP001183202"/>
    </source>
</evidence>
<gene>
    <name evidence="1" type="ORF">RM445_27895</name>
</gene>
<dbReference type="EMBL" id="JAVREJ010000029">
    <property type="protein sequence ID" value="MDT0353340.1"/>
    <property type="molecule type" value="Genomic_DNA"/>
</dbReference>
<evidence type="ECO:0008006" key="3">
    <source>
        <dbReference type="Google" id="ProtNLM"/>
    </source>
</evidence>
<protein>
    <recommendedName>
        <fullName evidence="3">YtxH domain-containing protein</fullName>
    </recommendedName>
</protein>
<reference evidence="2" key="1">
    <citation type="submission" date="2023-07" db="EMBL/GenBank/DDBJ databases">
        <title>30 novel species of actinomycetes from the DSMZ collection.</title>
        <authorList>
            <person name="Nouioui I."/>
        </authorList>
    </citation>
    <scope>NUCLEOTIDE SEQUENCE [LARGE SCALE GENOMIC DNA]</scope>
    <source>
        <strain evidence="2">DSM 45834</strain>
    </source>
</reference>
<name>A0ABU2NHB9_9PSEU</name>
<dbReference type="RefSeq" id="WP_311559851.1">
    <property type="nucleotide sequence ID" value="NZ_JAVREJ010000029.1"/>
</dbReference>